<dbReference type="Proteomes" id="UP000285652">
    <property type="component" value="Unassembled WGS sequence"/>
</dbReference>
<sequence>IMFLREITHTINAFNEMADVVRLYSKKPKTAEQRLANLLSEVLYEDSESV</sequence>
<accession>A0A415U2Y9</accession>
<feature type="non-terminal residue" evidence="1">
    <location>
        <position position="1"/>
    </location>
</feature>
<comment type="caution">
    <text evidence="1">The sequence shown here is derived from an EMBL/GenBank/DDBJ whole genome shotgun (WGS) entry which is preliminary data.</text>
</comment>
<evidence type="ECO:0000313" key="2">
    <source>
        <dbReference type="Proteomes" id="UP000285652"/>
    </source>
</evidence>
<organism evidence="1 2">
    <name type="scientific">Dorea formicigenerans</name>
    <dbReference type="NCBI Taxonomy" id="39486"/>
    <lineage>
        <taxon>Bacteria</taxon>
        <taxon>Bacillati</taxon>
        <taxon>Bacillota</taxon>
        <taxon>Clostridia</taxon>
        <taxon>Lachnospirales</taxon>
        <taxon>Lachnospiraceae</taxon>
        <taxon>Dorea</taxon>
    </lineage>
</organism>
<dbReference type="AlphaFoldDB" id="A0A415U2Y9"/>
<gene>
    <name evidence="1" type="ORF">DWZ24_15960</name>
</gene>
<evidence type="ECO:0000313" key="1">
    <source>
        <dbReference type="EMBL" id="RHN12458.1"/>
    </source>
</evidence>
<protein>
    <submittedName>
        <fullName evidence="1">Transcriptional regulator</fullName>
    </submittedName>
</protein>
<dbReference type="EMBL" id="QRQQ01000034">
    <property type="protein sequence ID" value="RHN12458.1"/>
    <property type="molecule type" value="Genomic_DNA"/>
</dbReference>
<name>A0A415U2Y9_9FIRM</name>
<reference evidence="1 2" key="1">
    <citation type="submission" date="2018-08" db="EMBL/GenBank/DDBJ databases">
        <title>A genome reference for cultivated species of the human gut microbiota.</title>
        <authorList>
            <person name="Zou Y."/>
            <person name="Xue W."/>
            <person name="Luo G."/>
        </authorList>
    </citation>
    <scope>NUCLEOTIDE SEQUENCE [LARGE SCALE GENOMIC DNA]</scope>
    <source>
        <strain evidence="1 2">AF31-13BH</strain>
    </source>
</reference>
<proteinExistence type="predicted"/>